<dbReference type="HOGENOM" id="CLU_083287_4_4_11"/>
<dbReference type="InterPro" id="IPR036390">
    <property type="entry name" value="WH_DNA-bd_sf"/>
</dbReference>
<dbReference type="GO" id="GO:0006950">
    <property type="term" value="P:response to stress"/>
    <property type="evidence" value="ECO:0007669"/>
    <property type="project" value="TreeGrafter"/>
</dbReference>
<keyword evidence="3" id="KW-1185">Reference proteome</keyword>
<dbReference type="Proteomes" id="UP000008460">
    <property type="component" value="Chromosome"/>
</dbReference>
<dbReference type="InterPro" id="IPR000835">
    <property type="entry name" value="HTH_MarR-typ"/>
</dbReference>
<dbReference type="PROSITE" id="PS50995">
    <property type="entry name" value="HTH_MARR_2"/>
    <property type="match status" value="1"/>
</dbReference>
<dbReference type="EMBL" id="CP002666">
    <property type="protein sequence ID" value="AEE44425.1"/>
    <property type="molecule type" value="Genomic_DNA"/>
</dbReference>
<dbReference type="SMART" id="SM00347">
    <property type="entry name" value="HTH_MARR"/>
    <property type="match status" value="1"/>
</dbReference>
<gene>
    <name evidence="2" type="ordered locus">Celf_0280</name>
</gene>
<dbReference type="PANTHER" id="PTHR33164:SF43">
    <property type="entry name" value="HTH-TYPE TRANSCRIPTIONAL REPRESSOR YETL"/>
    <property type="match status" value="1"/>
</dbReference>
<evidence type="ECO:0000313" key="3">
    <source>
        <dbReference type="Proteomes" id="UP000008460"/>
    </source>
</evidence>
<evidence type="ECO:0000259" key="1">
    <source>
        <dbReference type="PROSITE" id="PS50995"/>
    </source>
</evidence>
<dbReference type="SUPFAM" id="SSF46785">
    <property type="entry name" value="Winged helix' DNA-binding domain"/>
    <property type="match status" value="1"/>
</dbReference>
<evidence type="ECO:0000313" key="2">
    <source>
        <dbReference type="EMBL" id="AEE44425.1"/>
    </source>
</evidence>
<dbReference type="GO" id="GO:0003700">
    <property type="term" value="F:DNA-binding transcription factor activity"/>
    <property type="evidence" value="ECO:0007669"/>
    <property type="project" value="InterPro"/>
</dbReference>
<protein>
    <submittedName>
        <fullName evidence="2">Regulatory protein MarR</fullName>
    </submittedName>
</protein>
<dbReference type="KEGG" id="cfi:Celf_0280"/>
<dbReference type="InterPro" id="IPR039422">
    <property type="entry name" value="MarR/SlyA-like"/>
</dbReference>
<name>F4H6B3_CELFA</name>
<dbReference type="Pfam" id="PF12802">
    <property type="entry name" value="MarR_2"/>
    <property type="match status" value="1"/>
</dbReference>
<proteinExistence type="predicted"/>
<dbReference type="Gene3D" id="1.10.10.10">
    <property type="entry name" value="Winged helix-like DNA-binding domain superfamily/Winged helix DNA-binding domain"/>
    <property type="match status" value="1"/>
</dbReference>
<sequence length="150" mass="15965">METTQVQLDTSIGYVLKRAAAALRASMDVALRPLSLSVPQYSCLELLGQRPGLSAAELARGAFVTRQSMHAVLHGLEQRGLLARPATARRGRAMPSELTPAGRELLTAASRVVAEVERTMVASLPPGDQRHLWSTLAACADALASAPRPD</sequence>
<dbReference type="eggNOG" id="COG1846">
    <property type="taxonomic scope" value="Bacteria"/>
</dbReference>
<feature type="domain" description="HTH marR-type" evidence="1">
    <location>
        <begin position="9"/>
        <end position="141"/>
    </location>
</feature>
<dbReference type="AlphaFoldDB" id="F4H6B3"/>
<reference evidence="2 3" key="1">
    <citation type="submission" date="2011-04" db="EMBL/GenBank/DDBJ databases">
        <title>Complete sequence of Cellulomonas fimi ATCC 484.</title>
        <authorList>
            <consortium name="US DOE Joint Genome Institute"/>
            <person name="Lucas S."/>
            <person name="Han J."/>
            <person name="Lapidus A."/>
            <person name="Cheng J.-F."/>
            <person name="Goodwin L."/>
            <person name="Pitluck S."/>
            <person name="Peters L."/>
            <person name="Chertkov O."/>
            <person name="Detter J.C."/>
            <person name="Han C."/>
            <person name="Tapia R."/>
            <person name="Land M."/>
            <person name="Hauser L."/>
            <person name="Kyrpides N."/>
            <person name="Ivanova N."/>
            <person name="Ovchinnikova G."/>
            <person name="Pagani I."/>
            <person name="Mead D."/>
            <person name="Brumm P."/>
            <person name="Woyke T."/>
        </authorList>
    </citation>
    <scope>NUCLEOTIDE SEQUENCE [LARGE SCALE GENOMIC DNA]</scope>
    <source>
        <strain evidence="3">ATCC 484 / DSM 20113 / JCM 1341 / NBRC 15513 / NCIMB 8980 / NCTC 7547</strain>
    </source>
</reference>
<dbReference type="STRING" id="590998.Celf_0280"/>
<dbReference type="PANTHER" id="PTHR33164">
    <property type="entry name" value="TRANSCRIPTIONAL REGULATOR, MARR FAMILY"/>
    <property type="match status" value="1"/>
</dbReference>
<organism evidence="2 3">
    <name type="scientific">Cellulomonas fimi (strain ATCC 484 / DSM 20113 / JCM 1341 / CCUG 24087 / LMG 16345 / NBRC 15513 / NCIMB 8980 / NCTC 7547 / NRS-133)</name>
    <dbReference type="NCBI Taxonomy" id="590998"/>
    <lineage>
        <taxon>Bacteria</taxon>
        <taxon>Bacillati</taxon>
        <taxon>Actinomycetota</taxon>
        <taxon>Actinomycetes</taxon>
        <taxon>Micrococcales</taxon>
        <taxon>Cellulomonadaceae</taxon>
        <taxon>Cellulomonas</taxon>
    </lineage>
</organism>
<accession>F4H6B3</accession>
<dbReference type="InterPro" id="IPR036388">
    <property type="entry name" value="WH-like_DNA-bd_sf"/>
</dbReference>